<keyword evidence="2" id="KW-0732">Signal</keyword>
<feature type="transmembrane region" description="Helical" evidence="1">
    <location>
        <begin position="170"/>
        <end position="192"/>
    </location>
</feature>
<reference evidence="4" key="2">
    <citation type="submission" date="2020-09" db="EMBL/GenBank/DDBJ databases">
        <authorList>
            <person name="Sun Q."/>
            <person name="Zhou Y."/>
        </authorList>
    </citation>
    <scope>NUCLEOTIDE SEQUENCE</scope>
    <source>
        <strain evidence="4">CGMCC 4.7278</strain>
    </source>
</reference>
<comment type="caution">
    <text evidence="4">The sequence shown here is derived from an EMBL/GenBank/DDBJ whole genome shotgun (WGS) entry which is preliminary data.</text>
</comment>
<keyword evidence="5" id="KW-1185">Reference proteome</keyword>
<evidence type="ECO:0000256" key="1">
    <source>
        <dbReference type="SAM" id="Phobius"/>
    </source>
</evidence>
<feature type="signal peptide" evidence="2">
    <location>
        <begin position="1"/>
        <end position="26"/>
    </location>
</feature>
<feature type="transmembrane region" description="Helical" evidence="1">
    <location>
        <begin position="132"/>
        <end position="158"/>
    </location>
</feature>
<dbReference type="AlphaFoldDB" id="A0A917VB93"/>
<feature type="chain" id="PRO_5037195218" description="DUF8020 domain-containing protein" evidence="2">
    <location>
        <begin position="27"/>
        <end position="212"/>
    </location>
</feature>
<evidence type="ECO:0000256" key="2">
    <source>
        <dbReference type="SAM" id="SignalP"/>
    </source>
</evidence>
<name>A0A917VB93_9NOCA</name>
<feature type="domain" description="DUF8020" evidence="3">
    <location>
        <begin position="32"/>
        <end position="102"/>
    </location>
</feature>
<keyword evidence="1" id="KW-0472">Membrane</keyword>
<evidence type="ECO:0000259" key="3">
    <source>
        <dbReference type="Pfam" id="PF26059"/>
    </source>
</evidence>
<organism evidence="4 5">
    <name type="scientific">Nocardia camponoti</name>
    <dbReference type="NCBI Taxonomy" id="1616106"/>
    <lineage>
        <taxon>Bacteria</taxon>
        <taxon>Bacillati</taxon>
        <taxon>Actinomycetota</taxon>
        <taxon>Actinomycetes</taxon>
        <taxon>Mycobacteriales</taxon>
        <taxon>Nocardiaceae</taxon>
        <taxon>Nocardia</taxon>
    </lineage>
</organism>
<dbReference type="RefSeq" id="WP_188829902.1">
    <property type="nucleotide sequence ID" value="NZ_BMMW01000003.1"/>
</dbReference>
<dbReference type="Proteomes" id="UP000612956">
    <property type="component" value="Unassembled WGS sequence"/>
</dbReference>
<protein>
    <recommendedName>
        <fullName evidence="3">DUF8020 domain-containing protein</fullName>
    </recommendedName>
</protein>
<keyword evidence="1" id="KW-0812">Transmembrane</keyword>
<proteinExistence type="predicted"/>
<gene>
    <name evidence="4" type="ORF">GCM10011591_33130</name>
</gene>
<evidence type="ECO:0000313" key="5">
    <source>
        <dbReference type="Proteomes" id="UP000612956"/>
    </source>
</evidence>
<dbReference type="InterPro" id="IPR058333">
    <property type="entry name" value="DUF8020"/>
</dbReference>
<evidence type="ECO:0000313" key="4">
    <source>
        <dbReference type="EMBL" id="GGK58294.1"/>
    </source>
</evidence>
<dbReference type="Pfam" id="PF26059">
    <property type="entry name" value="DUF8020"/>
    <property type="match status" value="1"/>
</dbReference>
<keyword evidence="1" id="KW-1133">Transmembrane helix</keyword>
<dbReference type="EMBL" id="BMMW01000003">
    <property type="protein sequence ID" value="GGK58294.1"/>
    <property type="molecule type" value="Genomic_DNA"/>
</dbReference>
<accession>A0A917VB93</accession>
<reference evidence="4" key="1">
    <citation type="journal article" date="2014" name="Int. J. Syst. Evol. Microbiol.">
        <title>Complete genome sequence of Corynebacterium casei LMG S-19264T (=DSM 44701T), isolated from a smear-ripened cheese.</title>
        <authorList>
            <consortium name="US DOE Joint Genome Institute (JGI-PGF)"/>
            <person name="Walter F."/>
            <person name="Albersmeier A."/>
            <person name="Kalinowski J."/>
            <person name="Ruckert C."/>
        </authorList>
    </citation>
    <scope>NUCLEOTIDE SEQUENCE</scope>
    <source>
        <strain evidence="4">CGMCC 4.7278</strain>
    </source>
</reference>
<sequence>MIFRKLAAATIPAVAAVIVGTGTAAAEPTTPDVGYRAELVGNTVITTLVNGTFELTPDGVEIRDKSGAALIAMPLSVRDGTFEYPLPHAVRADKSVLEITAVKDVAKAVPNATPVASPAENLSAQSNFSSTFGLATAVGGFIGTGIGAVIGFTVGLLFGGIGAIPGLITGASVGGIIGTLVAGGPTLVIAGLDLINTYNAPPGTTKWAPKTN</sequence>